<evidence type="ECO:0000313" key="9">
    <source>
        <dbReference type="Proteomes" id="UP000230069"/>
    </source>
</evidence>
<name>A0A2G5C6M8_AQUCA</name>
<dbReference type="InterPro" id="IPR044837">
    <property type="entry name" value="REM16-like"/>
</dbReference>
<dbReference type="GO" id="GO:0003677">
    <property type="term" value="F:DNA binding"/>
    <property type="evidence" value="ECO:0007669"/>
    <property type="project" value="UniProtKB-KW"/>
</dbReference>
<feature type="coiled-coil region" evidence="6">
    <location>
        <begin position="379"/>
        <end position="413"/>
    </location>
</feature>
<evidence type="ECO:0000256" key="5">
    <source>
        <dbReference type="ARBA" id="ARBA00023242"/>
    </source>
</evidence>
<dbReference type="PANTHER" id="PTHR31391:SF101">
    <property type="entry name" value="B3 DOMAIN-CONTAINING PROTEIN OS01G0234100"/>
    <property type="match status" value="1"/>
</dbReference>
<dbReference type="OrthoDB" id="1909330at2759"/>
<dbReference type="PANTHER" id="PTHR31391">
    <property type="entry name" value="B3 DOMAIN-CONTAINING PROTEIN OS11G0197600-RELATED"/>
    <property type="match status" value="1"/>
</dbReference>
<evidence type="ECO:0000256" key="2">
    <source>
        <dbReference type="ARBA" id="ARBA00023015"/>
    </source>
</evidence>
<dbReference type="InterPro" id="IPR003340">
    <property type="entry name" value="B3_DNA-bd"/>
</dbReference>
<keyword evidence="5" id="KW-0539">Nucleus</keyword>
<keyword evidence="6" id="KW-0175">Coiled coil</keyword>
<evidence type="ECO:0000259" key="7">
    <source>
        <dbReference type="PROSITE" id="PS50863"/>
    </source>
</evidence>
<evidence type="ECO:0000256" key="4">
    <source>
        <dbReference type="ARBA" id="ARBA00023163"/>
    </source>
</evidence>
<dbReference type="AlphaFoldDB" id="A0A2G5C6M8"/>
<dbReference type="STRING" id="218851.A0A2G5C6M8"/>
<dbReference type="Gene3D" id="2.40.330.10">
    <property type="entry name" value="DNA-binding pseudobarrel domain"/>
    <property type="match status" value="1"/>
</dbReference>
<dbReference type="SMART" id="SM01019">
    <property type="entry name" value="B3"/>
    <property type="match status" value="1"/>
</dbReference>
<keyword evidence="4" id="KW-0804">Transcription</keyword>
<dbReference type="InterPro" id="IPR015300">
    <property type="entry name" value="DNA-bd_pseudobarrel_sf"/>
</dbReference>
<gene>
    <name evidence="8" type="ORF">AQUCO_08600041v1</name>
</gene>
<feature type="domain" description="TF-B3" evidence="7">
    <location>
        <begin position="82"/>
        <end position="173"/>
    </location>
</feature>
<reference evidence="8 9" key="1">
    <citation type="submission" date="2017-09" db="EMBL/GenBank/DDBJ databases">
        <title>WGS assembly of Aquilegia coerulea Goldsmith.</title>
        <authorList>
            <person name="Hodges S."/>
            <person name="Kramer E."/>
            <person name="Nordborg M."/>
            <person name="Tomkins J."/>
            <person name="Borevitz J."/>
            <person name="Derieg N."/>
            <person name="Yan J."/>
            <person name="Mihaltcheva S."/>
            <person name="Hayes R.D."/>
            <person name="Rokhsar D."/>
        </authorList>
    </citation>
    <scope>NUCLEOTIDE SEQUENCE [LARGE SCALE GENOMIC DNA]</scope>
    <source>
        <strain evidence="9">cv. Goldsmith</strain>
    </source>
</reference>
<evidence type="ECO:0000256" key="3">
    <source>
        <dbReference type="ARBA" id="ARBA00023125"/>
    </source>
</evidence>
<comment type="subcellular location">
    <subcellularLocation>
        <location evidence="1">Nucleus</location>
    </subcellularLocation>
</comment>
<dbReference type="SUPFAM" id="SSF101936">
    <property type="entry name" value="DNA-binding pseudobarrel domain"/>
    <property type="match status" value="1"/>
</dbReference>
<keyword evidence="2" id="KW-0805">Transcription regulation</keyword>
<evidence type="ECO:0000256" key="1">
    <source>
        <dbReference type="ARBA" id="ARBA00004123"/>
    </source>
</evidence>
<accession>A0A2G5C6M8</accession>
<dbReference type="GO" id="GO:0005634">
    <property type="term" value="C:nucleus"/>
    <property type="evidence" value="ECO:0007669"/>
    <property type="project" value="UniProtKB-SubCell"/>
</dbReference>
<dbReference type="EMBL" id="KZ305103">
    <property type="protein sequence ID" value="PIA26891.1"/>
    <property type="molecule type" value="Genomic_DNA"/>
</dbReference>
<organism evidence="8 9">
    <name type="scientific">Aquilegia coerulea</name>
    <name type="common">Rocky mountain columbine</name>
    <dbReference type="NCBI Taxonomy" id="218851"/>
    <lineage>
        <taxon>Eukaryota</taxon>
        <taxon>Viridiplantae</taxon>
        <taxon>Streptophyta</taxon>
        <taxon>Embryophyta</taxon>
        <taxon>Tracheophyta</taxon>
        <taxon>Spermatophyta</taxon>
        <taxon>Magnoliopsida</taxon>
        <taxon>Ranunculales</taxon>
        <taxon>Ranunculaceae</taxon>
        <taxon>Thalictroideae</taxon>
        <taxon>Aquilegia</taxon>
    </lineage>
</organism>
<keyword evidence="9" id="KW-1185">Reference proteome</keyword>
<dbReference type="InParanoid" id="A0A2G5C6M8"/>
<sequence>MPTLITSIRPDGNKFEQVVLNKPERPLRSVPSFEQVVLDKPAETPLSYEQEQAFPDHDKVKLCAIQRAEEVRANLDPRFPSFVKSMLRSHVIKGFWMGIPGQFCKAHLPKHDVTIPLVDENQEEFVTNYLLHKIGLSGGWKGFAVAHKLVERDALVFQLIKATTFQVHIIRAFSLDAIDGVIGFVTLDSDPKHSSTCKSIKTSGKRVRKRRKIVSFADVEAPTKEKFGSDSDDMGSEVLECIKFLETSVEFKDVKDLESFTIAVNGLVIDSELSKNERTKYYELCCSQDAFLHDNLLAGINMKLAAGAISETVNIANSIQSSKLGTCRDDYATWDNSLRALEQLGMNVRFLRVRILLNIAYESEGTVDLKQYSEAIVGQARVKEEIRSMEAKLVELEKASKRMGTKIKNLEAKVRRNELKFQTQVSSPW</sequence>
<proteinExistence type="predicted"/>
<evidence type="ECO:0000313" key="8">
    <source>
        <dbReference type="EMBL" id="PIA26891.1"/>
    </source>
</evidence>
<dbReference type="Proteomes" id="UP000230069">
    <property type="component" value="Unassembled WGS sequence"/>
</dbReference>
<keyword evidence="3" id="KW-0238">DNA-binding</keyword>
<protein>
    <recommendedName>
        <fullName evidence="7">TF-B3 domain-containing protein</fullName>
    </recommendedName>
</protein>
<dbReference type="Pfam" id="PF02362">
    <property type="entry name" value="B3"/>
    <property type="match status" value="1"/>
</dbReference>
<evidence type="ECO:0000256" key="6">
    <source>
        <dbReference type="SAM" id="Coils"/>
    </source>
</evidence>
<dbReference type="PROSITE" id="PS50863">
    <property type="entry name" value="B3"/>
    <property type="match status" value="1"/>
</dbReference>
<dbReference type="CDD" id="cd10017">
    <property type="entry name" value="B3_DNA"/>
    <property type="match status" value="1"/>
</dbReference>